<dbReference type="PANTHER" id="PTHR46898">
    <property type="entry name" value="SENESCENCE-ASSOCIATED CARBOXYLESTERASE 101"/>
    <property type="match status" value="1"/>
</dbReference>
<dbReference type="Proteomes" id="UP000824890">
    <property type="component" value="Unassembled WGS sequence"/>
</dbReference>
<feature type="compositionally biased region" description="Pro residues" evidence="7">
    <location>
        <begin position="140"/>
        <end position="296"/>
    </location>
</feature>
<sequence>MRADGTLNEAAIPNVTKALQDIDGVSNLKVQVSEGVAVVELSKQTTVQATGVASSLVETIQGAGFKLQTLNLSFEDEDEHKRPLLFNMRLHHFLTSHRMALSLLSVFIFLQVFTNVVFAASNEESNALVSLPTSPTSPAIKPPSPSYKPPSFPTTPIKPPTITPPFKPPTTPVPPTSPPTYKPPTVKPPTTTPVKPPYKPPTSPVKPPTMPPVKPPPTYKPPTPPVKPPTIPPVKPPTAPVKPTPIPPYKAPPVKPTPPPPVTTPPPAKPPVNPIPSPPVNAPPVKPPSKPPTPPPVRPRINCVSLCGTRCGQHSRKNVCMRACVTCCYRCKCVPPGTYGNKEKCGACYVNMKTRGGRPKKCLELGKLVLNSGLLHNSWSWISEVYESTDRNQDSGIKIKIYQEPEYTTVVFVALSCPLDYAASILLSGPQDQNPFHFLCSEKISSFSLHTPAYQLFDSAYKKNLIQLKSELLGLLKSKKHVIITGAALGGSVASLFTLWLLESIEPKLKRPLCITFGSPLIGDASLQQILENSLRSSCFLHVADATQTPITQGFKPFGTFLICFESQYICIDDPDAVTELLGSTAYTDILSWRDYGRVLDRLTQQEAEDSKLMIDEDVINRMAERAEKKKQRFDQLKKLNDIKISMIFLEWYKKKSKMEKTGYYDRYKTHVACPVSPFDMDIEKRKRELNDYWISLVEEVEKKPQSRKALLKTRSLYSGNNYKRMVEPLDIAEYYLSGRTGYRASGRSRHYDVLEKWFKAEGLEPARCEKRDLSDLLTFDSCFWSEVEEATLVINTMKTKVVGRDVLMEKLVRFEEYVWDMIRKREVSPEIFLEGSSFMKWWREYKEIRGFSSSRSDFTEFMNNRIKCLELGKLVLNSGLLHKSWSRISEVYESTDRDQDSGIKIKIYQEPEYTTVVFVALNCPLNYAASILLSGPQDQNPFHFLCSEKISSFSLHKPAFQLFESVRKDLIHLKSELLDLLYSNKQVILTGAALGGSVASLFTLWLLERVNPRFKRPLCITFGSPLIGDDKLQQILENSLSSSCFLHVADAAQTPIMAGFKPFGTFLICVGSGCICIDDAETVTELLGGANTDEVGWRDYGEVLGRLAQPLAVDSRLMVDDGIINRMEERAANKRLRFDRLMNLNHVKISMVYIEFYKKECEKVKAAYYDRYKTHMKSPISPFDMDIEKRKIEVNDYWKELVEVVEKMPQSEKSVLKTRSLFSGNNYRRMVEPLDIAEYYLSGRRDYRTTGRSRHYVILEKWFKAEVKEQQGNLVLKSGVLDKALSKIQTHGNQVSGLEFKPYHEGIYTIVVFAAPSCRLDSAASTLMSGSEDQNPFHFLCSEKNPSFPLHTPAYQLFDSVRKDLIHLRSELIELLKSKEQVIITGAALGGSVASLFTLWLTEKVEPKFKRPLCITFGSAFIGDDKLQQILEDSWRNSCFLHVADAAQTPVNKYFKPFGTFLIWVGSQCVCIDDPMTVTELLGGPNTDVVDYGEVPGRLAQPVVVDSTLTIDDGVFSRMAERAENKKRRFDRLQKLIDMKINMIYFEWDKKKSKKLKMGFYDWYRTMESCPSQDKVDAQKRKTELNEYWKELVEEVKKMPQSEKALFKTRSLLAANNYRRMVEPLDIAEYYLSGKTDYQTTGRSPHYAVLEKLFKAENINPDRPKNSDLSDLLTFDSCFWAKVEEAMILTKTQVVSRELMTFEEDVWEMIRKREVSPEIFLEGSSFMKWWREYKEIRAVHSPPSYFTEFMINGEYKTYGQAC</sequence>
<organism evidence="11 12">
    <name type="scientific">Brassica napus</name>
    <name type="common">Rape</name>
    <dbReference type="NCBI Taxonomy" id="3708"/>
    <lineage>
        <taxon>Eukaryota</taxon>
        <taxon>Viridiplantae</taxon>
        <taxon>Streptophyta</taxon>
        <taxon>Embryophyta</taxon>
        <taxon>Tracheophyta</taxon>
        <taxon>Spermatophyta</taxon>
        <taxon>Magnoliopsida</taxon>
        <taxon>eudicotyledons</taxon>
        <taxon>Gunneridae</taxon>
        <taxon>Pentapetalae</taxon>
        <taxon>rosids</taxon>
        <taxon>malvids</taxon>
        <taxon>Brassicales</taxon>
        <taxon>Brassicaceae</taxon>
        <taxon>Brassiceae</taxon>
        <taxon>Brassica</taxon>
    </lineage>
</organism>
<feature type="domain" description="EDS1 EP" evidence="10">
    <location>
        <begin position="650"/>
        <end position="853"/>
    </location>
</feature>
<keyword evidence="3" id="KW-0963">Cytoplasm</keyword>
<proteinExistence type="predicted"/>
<feature type="region of interest" description="Disordered" evidence="7">
    <location>
        <begin position="129"/>
        <end position="296"/>
    </location>
</feature>
<keyword evidence="4" id="KW-0378">Hydrolase</keyword>
<keyword evidence="8" id="KW-0812">Transmembrane</keyword>
<evidence type="ECO:0000259" key="10">
    <source>
        <dbReference type="Pfam" id="PF18117"/>
    </source>
</evidence>
<keyword evidence="8" id="KW-1133">Transmembrane helix</keyword>
<evidence type="ECO:0000313" key="11">
    <source>
        <dbReference type="EMBL" id="KAH0931537.1"/>
    </source>
</evidence>
<evidence type="ECO:0000256" key="6">
    <source>
        <dbReference type="ARBA" id="ARBA00023242"/>
    </source>
</evidence>
<dbReference type="SUPFAM" id="SSF53474">
    <property type="entry name" value="alpha/beta-Hydrolases"/>
    <property type="match status" value="3"/>
</dbReference>
<dbReference type="InterPro" id="IPR029058">
    <property type="entry name" value="AB_hydrolase_fold"/>
</dbReference>
<feature type="transmembrane region" description="Helical" evidence="8">
    <location>
        <begin position="99"/>
        <end position="120"/>
    </location>
</feature>
<name>A0ABQ8DR64_BRANA</name>
<keyword evidence="12" id="KW-1185">Reference proteome</keyword>
<dbReference type="Pfam" id="PF18117">
    <property type="entry name" value="EDS1_EP"/>
    <property type="match status" value="3"/>
</dbReference>
<feature type="domain" description="Fungal lipase-type" evidence="9">
    <location>
        <begin position="955"/>
        <end position="1047"/>
    </location>
</feature>
<accession>A0ABQ8DR64</accession>
<gene>
    <name evidence="11" type="ORF">HID58_008654</name>
</gene>
<dbReference type="PRINTS" id="PR01217">
    <property type="entry name" value="PRICHEXTENSN"/>
</dbReference>
<feature type="domain" description="EDS1 EP" evidence="10">
    <location>
        <begin position="1155"/>
        <end position="1271"/>
    </location>
</feature>
<feature type="domain" description="Fungal lipase-type" evidence="9">
    <location>
        <begin position="453"/>
        <end position="540"/>
    </location>
</feature>
<reference evidence="11 12" key="1">
    <citation type="submission" date="2021-05" db="EMBL/GenBank/DDBJ databases">
        <title>Genome Assembly of Synthetic Allotetraploid Brassica napus Reveals Homoeologous Exchanges between Subgenomes.</title>
        <authorList>
            <person name="Davis J.T."/>
        </authorList>
    </citation>
    <scope>NUCLEOTIDE SEQUENCE [LARGE SCALE GENOMIC DNA]</scope>
    <source>
        <strain evidence="12">cv. Da-Ae</strain>
        <tissue evidence="11">Seedling</tissue>
    </source>
</reference>
<dbReference type="Pfam" id="PF02704">
    <property type="entry name" value="GASA"/>
    <property type="match status" value="1"/>
</dbReference>
<dbReference type="InterPro" id="IPR002921">
    <property type="entry name" value="Fungal_lipase-type"/>
</dbReference>
<dbReference type="EMBL" id="JAGKQM010000003">
    <property type="protein sequence ID" value="KAH0931537.1"/>
    <property type="molecule type" value="Genomic_DNA"/>
</dbReference>
<keyword evidence="8" id="KW-0472">Membrane</keyword>
<evidence type="ECO:0000313" key="12">
    <source>
        <dbReference type="Proteomes" id="UP000824890"/>
    </source>
</evidence>
<dbReference type="Gene3D" id="3.40.50.1820">
    <property type="entry name" value="alpha/beta hydrolase"/>
    <property type="match status" value="3"/>
</dbReference>
<dbReference type="InterPro" id="IPR044603">
    <property type="entry name" value="SAG101-like"/>
</dbReference>
<evidence type="ECO:0000256" key="3">
    <source>
        <dbReference type="ARBA" id="ARBA00022490"/>
    </source>
</evidence>
<feature type="domain" description="EDS1 EP" evidence="10">
    <location>
        <begin position="1547"/>
        <end position="1739"/>
    </location>
</feature>
<evidence type="ECO:0000256" key="2">
    <source>
        <dbReference type="ARBA" id="ARBA00004496"/>
    </source>
</evidence>
<evidence type="ECO:0000259" key="9">
    <source>
        <dbReference type="Pfam" id="PF01764"/>
    </source>
</evidence>
<evidence type="ECO:0000256" key="8">
    <source>
        <dbReference type="SAM" id="Phobius"/>
    </source>
</evidence>
<dbReference type="PANTHER" id="PTHR46898:SF3">
    <property type="entry name" value="FUNGAL LIPASE-LIKE DOMAIN-CONTAINING PROTEIN"/>
    <property type="match status" value="1"/>
</dbReference>
<protein>
    <submittedName>
        <fullName evidence="11">Uncharacterized protein</fullName>
    </submittedName>
</protein>
<keyword evidence="6" id="KW-0539">Nucleus</keyword>
<comment type="subcellular location">
    <subcellularLocation>
        <location evidence="2">Cytoplasm</location>
    </subcellularLocation>
    <subcellularLocation>
        <location evidence="1">Nucleus</location>
    </subcellularLocation>
</comment>
<evidence type="ECO:0000256" key="7">
    <source>
        <dbReference type="SAM" id="MobiDB-lite"/>
    </source>
</evidence>
<comment type="caution">
    <text evidence="11">The sequence shown here is derived from an EMBL/GenBank/DDBJ whole genome shotgun (WGS) entry which is preliminary data.</text>
</comment>
<feature type="domain" description="Fungal lipase-type" evidence="9">
    <location>
        <begin position="1350"/>
        <end position="1438"/>
    </location>
</feature>
<keyword evidence="5" id="KW-0611">Plant defense</keyword>
<evidence type="ECO:0000256" key="1">
    <source>
        <dbReference type="ARBA" id="ARBA00004123"/>
    </source>
</evidence>
<evidence type="ECO:0000256" key="5">
    <source>
        <dbReference type="ARBA" id="ARBA00022821"/>
    </source>
</evidence>
<dbReference type="InterPro" id="IPR041266">
    <property type="entry name" value="EDS1_EP"/>
</dbReference>
<evidence type="ECO:0000256" key="4">
    <source>
        <dbReference type="ARBA" id="ARBA00022801"/>
    </source>
</evidence>
<dbReference type="Pfam" id="PF01764">
    <property type="entry name" value="Lipase_3"/>
    <property type="match status" value="3"/>
</dbReference>
<dbReference type="InterPro" id="IPR003854">
    <property type="entry name" value="GASA"/>
</dbReference>